<feature type="region of interest" description="Disordered" evidence="1">
    <location>
        <begin position="216"/>
        <end position="256"/>
    </location>
</feature>
<reference evidence="3" key="1">
    <citation type="submission" date="2021-01" db="EMBL/GenBank/DDBJ databases">
        <authorList>
            <person name="Corre E."/>
            <person name="Pelletier E."/>
            <person name="Niang G."/>
            <person name="Scheremetjew M."/>
            <person name="Finn R."/>
            <person name="Kale V."/>
            <person name="Holt S."/>
            <person name="Cochrane G."/>
            <person name="Meng A."/>
            <person name="Brown T."/>
            <person name="Cohen L."/>
        </authorList>
    </citation>
    <scope>NUCLEOTIDE SEQUENCE</scope>
    <source>
        <strain evidence="3">GSO104</strain>
        <strain evidence="2">Pop2</strain>
    </source>
</reference>
<gene>
    <name evidence="3" type="ORF">DBRI00130_LOCUS39595</name>
    <name evidence="2" type="ORF">DBRI1063_LOCUS5508</name>
</gene>
<dbReference type="EMBL" id="HBGN01008580">
    <property type="protein sequence ID" value="CAD9319604.1"/>
    <property type="molecule type" value="Transcribed_RNA"/>
</dbReference>
<evidence type="ECO:0000256" key="1">
    <source>
        <dbReference type="SAM" id="MobiDB-lite"/>
    </source>
</evidence>
<dbReference type="EMBL" id="HBNS01054602">
    <property type="protein sequence ID" value="CAE4656841.1"/>
    <property type="molecule type" value="Transcribed_RNA"/>
</dbReference>
<feature type="region of interest" description="Disordered" evidence="1">
    <location>
        <begin position="111"/>
        <end position="130"/>
    </location>
</feature>
<evidence type="ECO:0000313" key="3">
    <source>
        <dbReference type="EMBL" id="CAE4656841.1"/>
    </source>
</evidence>
<evidence type="ECO:0000313" key="2">
    <source>
        <dbReference type="EMBL" id="CAD9319604.1"/>
    </source>
</evidence>
<accession>A0A6S9EDG7</accession>
<sequence length="256" mass="27944">MTSTETIPPNQEDKYAHMILLDKLEDHARAVAATSSSQSNEGDVPTWTLANDAMLARYLHEFSSHVQRRAVEASRAIQSLEDRSRAVGAEVSSTIDDFLLRSDAQFVENRVEEEDGAHAATNGSSTARRPAKAYEEVNLIEVEENAINDGMKALSIFYDPVKGRSEGDSPGGGEGGMDGYFGVEHEEDDACYYESSPGDVFNQRLLPFVIGSRDFMESTDAGLGPDDIESIDGDEDEEETNDESLNSPPTIDLLQG</sequence>
<feature type="compositionally biased region" description="Acidic residues" evidence="1">
    <location>
        <begin position="226"/>
        <end position="242"/>
    </location>
</feature>
<organism evidence="3">
    <name type="scientific">Ditylum brightwellii</name>
    <dbReference type="NCBI Taxonomy" id="49249"/>
    <lineage>
        <taxon>Eukaryota</taxon>
        <taxon>Sar</taxon>
        <taxon>Stramenopiles</taxon>
        <taxon>Ochrophyta</taxon>
        <taxon>Bacillariophyta</taxon>
        <taxon>Mediophyceae</taxon>
        <taxon>Lithodesmiophycidae</taxon>
        <taxon>Lithodesmiales</taxon>
        <taxon>Lithodesmiaceae</taxon>
        <taxon>Ditylum</taxon>
    </lineage>
</organism>
<protein>
    <submittedName>
        <fullName evidence="3">Uncharacterized protein</fullName>
    </submittedName>
</protein>
<name>A0A6S9EDG7_9STRA</name>
<proteinExistence type="predicted"/>
<dbReference type="AlphaFoldDB" id="A0A6S9EDG7"/>